<name>A0ABS0L031_9BACT</name>
<comment type="caution">
    <text evidence="6">The sequence shown here is derived from an EMBL/GenBank/DDBJ whole genome shotgun (WGS) entry which is preliminary data.</text>
</comment>
<evidence type="ECO:0000259" key="5">
    <source>
        <dbReference type="Pfam" id="PF00551"/>
    </source>
</evidence>
<dbReference type="InterPro" id="IPR002376">
    <property type="entry name" value="Formyl_transf_N"/>
</dbReference>
<keyword evidence="3" id="KW-0808">Transferase</keyword>
<evidence type="ECO:0000313" key="7">
    <source>
        <dbReference type="Proteomes" id="UP000601099"/>
    </source>
</evidence>
<organism evidence="6 7">
    <name type="scientific">Hymenobacter guriensis</name>
    <dbReference type="NCBI Taxonomy" id="2793065"/>
    <lineage>
        <taxon>Bacteria</taxon>
        <taxon>Pseudomonadati</taxon>
        <taxon>Bacteroidota</taxon>
        <taxon>Cytophagia</taxon>
        <taxon>Cytophagales</taxon>
        <taxon>Hymenobacteraceae</taxon>
        <taxon>Hymenobacter</taxon>
    </lineage>
</organism>
<evidence type="ECO:0000256" key="4">
    <source>
        <dbReference type="ARBA" id="ARBA00022755"/>
    </source>
</evidence>
<dbReference type="EMBL" id="JADWYK010000003">
    <property type="protein sequence ID" value="MBG8553478.1"/>
    <property type="molecule type" value="Genomic_DNA"/>
</dbReference>
<proteinExistence type="predicted"/>
<dbReference type="RefSeq" id="WP_196954485.1">
    <property type="nucleotide sequence ID" value="NZ_JADWYK010000003.1"/>
</dbReference>
<feature type="domain" description="Formyl transferase N-terminal" evidence="5">
    <location>
        <begin position="3"/>
        <end position="204"/>
    </location>
</feature>
<dbReference type="PANTHER" id="PTHR43369">
    <property type="entry name" value="PHOSPHORIBOSYLGLYCINAMIDE FORMYLTRANSFERASE"/>
    <property type="match status" value="1"/>
</dbReference>
<comment type="pathway">
    <text evidence="1">Purine metabolism; IMP biosynthesis via de novo pathway; N(2)-formyl-N(1)-(5-phospho-D-ribosyl)glycinamide from N(1)-(5-phospho-D-ribosyl)glycinamide (10-formyl THF route): step 1/1.</text>
</comment>
<evidence type="ECO:0000256" key="2">
    <source>
        <dbReference type="ARBA" id="ARBA00012254"/>
    </source>
</evidence>
<evidence type="ECO:0000256" key="3">
    <source>
        <dbReference type="ARBA" id="ARBA00022679"/>
    </source>
</evidence>
<protein>
    <recommendedName>
        <fullName evidence="2">phosphoribosylglycinamide formyltransferase 1</fullName>
        <ecNumber evidence="2">2.1.2.2</ecNumber>
    </recommendedName>
</protein>
<dbReference type="Pfam" id="PF00551">
    <property type="entry name" value="Formyl_trans_N"/>
    <property type="match status" value="1"/>
</dbReference>
<dbReference type="PANTHER" id="PTHR43369:SF2">
    <property type="entry name" value="PHOSPHORIBOSYLGLYCINAMIDE FORMYLTRANSFERASE"/>
    <property type="match status" value="1"/>
</dbReference>
<sequence>MKNIVLWINGQGNQVALANKINEAYQVKAIVVEKRKSTEKMTASKLYEKIYQRIFLQEISESWNSMQAAYKNKYPNLPDCAVLEVENINSEECLEFTRSHKPDIIVVSGTRLVKKHMFDIKASIGVVNLHTGLSPYVKGGPNCTNWCIANNEPHLIGNTTMWIDEGIDTGSIIATDFVNFTGNETLSEVHVKVMNHAHDLYVKSIMRAIEDKASCPSVPQKELGIGKTYYTKMWGLPQKIKLVKNFKNFSKQVNSPEFVKKRSEYTVLPLE</sequence>
<dbReference type="SUPFAM" id="SSF53328">
    <property type="entry name" value="Formyltransferase"/>
    <property type="match status" value="1"/>
</dbReference>
<gene>
    <name evidence="6" type="ORF">I5L79_07970</name>
</gene>
<evidence type="ECO:0000313" key="6">
    <source>
        <dbReference type="EMBL" id="MBG8553478.1"/>
    </source>
</evidence>
<keyword evidence="7" id="KW-1185">Reference proteome</keyword>
<accession>A0ABS0L031</accession>
<dbReference type="Proteomes" id="UP000601099">
    <property type="component" value="Unassembled WGS sequence"/>
</dbReference>
<dbReference type="EC" id="2.1.2.2" evidence="2"/>
<dbReference type="Gene3D" id="3.40.50.170">
    <property type="entry name" value="Formyl transferase, N-terminal domain"/>
    <property type="match status" value="1"/>
</dbReference>
<evidence type="ECO:0000256" key="1">
    <source>
        <dbReference type="ARBA" id="ARBA00005054"/>
    </source>
</evidence>
<reference evidence="6 7" key="1">
    <citation type="submission" date="2020-11" db="EMBL/GenBank/DDBJ databases">
        <title>Hymenobacter sp.</title>
        <authorList>
            <person name="Kim M.K."/>
        </authorList>
    </citation>
    <scope>NUCLEOTIDE SEQUENCE [LARGE SCALE GENOMIC DNA]</scope>
    <source>
        <strain evidence="6 7">BT594</strain>
    </source>
</reference>
<dbReference type="InterPro" id="IPR036477">
    <property type="entry name" value="Formyl_transf_N_sf"/>
</dbReference>
<keyword evidence="4" id="KW-0658">Purine biosynthesis</keyword>